<accession>A0ACC0C6Y3</accession>
<evidence type="ECO:0000313" key="2">
    <source>
        <dbReference type="Proteomes" id="UP001060085"/>
    </source>
</evidence>
<sequence>MLLDESKFDLHLKLWALRIPREHCKVATRILDGYLLDRPRVKPVTEDPTSEKNRYLILSEKIQNEDLSDIPAQKLAELRDLFEIDVVPYSLTLGYSYWTADQILKQILPPGLEVPSSFETIVKYLGHVAHLNITDELLPFKDVIAKVIYDKNYPRIQTVVNKVGTITNEFRVPKFEILAGQDDMLTEVKQYGAIFKLDYRLVYWNSRLEHEHLRLISLFREGEIICDMFAGIGPFAIPAAQKGCLVYANDLNPDSVHFLKVNAKVNKVDDLVHAYNMDARNFISQLMAVPPRNLDHDSCDDGSSGQQKTSAGAEINVVDQIVTEMTEAKGENLNDLKTVEKSCQGSVSGGTTKRRSESSHEENGIGGSTNVSVNQRKKKGSNKRIKSSESFNSKPWEHVDHIIMNLPASALEFLDAFRGLIQKRFWKGSLPLVHCYCFMRASETKEFIISVAESALKASIQDPIFHKVRDVAPNKAMFCLSFRLPEETCGNDNILSAAANCVTSKES</sequence>
<proteinExistence type="predicted"/>
<dbReference type="Proteomes" id="UP001060085">
    <property type="component" value="Linkage Group LG01"/>
</dbReference>
<protein>
    <submittedName>
        <fullName evidence="1">Uncharacterized protein</fullName>
    </submittedName>
</protein>
<organism evidence="1 2">
    <name type="scientific">Catharanthus roseus</name>
    <name type="common">Madagascar periwinkle</name>
    <name type="synonym">Vinca rosea</name>
    <dbReference type="NCBI Taxonomy" id="4058"/>
    <lineage>
        <taxon>Eukaryota</taxon>
        <taxon>Viridiplantae</taxon>
        <taxon>Streptophyta</taxon>
        <taxon>Embryophyta</taxon>
        <taxon>Tracheophyta</taxon>
        <taxon>Spermatophyta</taxon>
        <taxon>Magnoliopsida</taxon>
        <taxon>eudicotyledons</taxon>
        <taxon>Gunneridae</taxon>
        <taxon>Pentapetalae</taxon>
        <taxon>asterids</taxon>
        <taxon>lamiids</taxon>
        <taxon>Gentianales</taxon>
        <taxon>Apocynaceae</taxon>
        <taxon>Rauvolfioideae</taxon>
        <taxon>Vinceae</taxon>
        <taxon>Catharanthinae</taxon>
        <taxon>Catharanthus</taxon>
    </lineage>
</organism>
<evidence type="ECO:0000313" key="1">
    <source>
        <dbReference type="EMBL" id="KAI5680607.1"/>
    </source>
</evidence>
<name>A0ACC0C6Y3_CATRO</name>
<reference evidence="2" key="1">
    <citation type="journal article" date="2023" name="Nat. Plants">
        <title>Single-cell RNA sequencing provides a high-resolution roadmap for understanding the multicellular compartmentation of specialized metabolism.</title>
        <authorList>
            <person name="Sun S."/>
            <person name="Shen X."/>
            <person name="Li Y."/>
            <person name="Li Y."/>
            <person name="Wang S."/>
            <person name="Li R."/>
            <person name="Zhang H."/>
            <person name="Shen G."/>
            <person name="Guo B."/>
            <person name="Wei J."/>
            <person name="Xu J."/>
            <person name="St-Pierre B."/>
            <person name="Chen S."/>
            <person name="Sun C."/>
        </authorList>
    </citation>
    <scope>NUCLEOTIDE SEQUENCE [LARGE SCALE GENOMIC DNA]</scope>
</reference>
<comment type="caution">
    <text evidence="1">The sequence shown here is derived from an EMBL/GenBank/DDBJ whole genome shotgun (WGS) entry which is preliminary data.</text>
</comment>
<keyword evidence="2" id="KW-1185">Reference proteome</keyword>
<dbReference type="EMBL" id="CM044701">
    <property type="protein sequence ID" value="KAI5680607.1"/>
    <property type="molecule type" value="Genomic_DNA"/>
</dbReference>
<gene>
    <name evidence="1" type="ORF">M9H77_01834</name>
</gene>